<protein>
    <recommendedName>
        <fullName evidence="3">PLAT domain-containing protein</fullName>
    </recommendedName>
</protein>
<dbReference type="Proteomes" id="UP000253383">
    <property type="component" value="Unassembled WGS sequence"/>
</dbReference>
<dbReference type="AlphaFoldDB" id="A0A368JIU9"/>
<dbReference type="Gene3D" id="2.60.60.20">
    <property type="entry name" value="PLAT/LH2 domain"/>
    <property type="match status" value="1"/>
</dbReference>
<dbReference type="EMBL" id="QOWE01000021">
    <property type="protein sequence ID" value="RCR67225.1"/>
    <property type="molecule type" value="Genomic_DNA"/>
</dbReference>
<evidence type="ECO:0000313" key="1">
    <source>
        <dbReference type="EMBL" id="RCR67225.1"/>
    </source>
</evidence>
<gene>
    <name evidence="1" type="ORF">DUE52_23210</name>
</gene>
<dbReference type="InterPro" id="IPR036392">
    <property type="entry name" value="PLAT/LH2_dom_sf"/>
</dbReference>
<evidence type="ECO:0008006" key="3">
    <source>
        <dbReference type="Google" id="ProtNLM"/>
    </source>
</evidence>
<sequence length="311" mass="35409">MTIYTPIIALRAILLVSILWLPGYSQIFPKPANFEDVPVYRLQLAVETANVGDAGTDDRVFVVFNTQMKGYYLDVAKDDRERNHLNIYDIIDPTIKTIRDLDLFTLTKQGTDGWGLKDLKILVNGQVIFQDLLGAKWIDGNDGHSPSLSYNATQLRTNSSWGYYDRPVHEPALVIPVNELRVMIESIVGNQIRYISDRTVNWGSRSGINTLWGEAVEFSFKNQNRLSVDLDLQVAHWGPNSELDVDFDIVVNCEANKVTLSLENFKARADFLNLIPVKRIKENLLKNLNRTYSNVPICNVYFEQNGTLKLR</sequence>
<dbReference type="OrthoDB" id="1550870at2"/>
<evidence type="ECO:0000313" key="2">
    <source>
        <dbReference type="Proteomes" id="UP000253383"/>
    </source>
</evidence>
<organism evidence="1 2">
    <name type="scientific">Larkinella punicea</name>
    <dbReference type="NCBI Taxonomy" id="2315727"/>
    <lineage>
        <taxon>Bacteria</taxon>
        <taxon>Pseudomonadati</taxon>
        <taxon>Bacteroidota</taxon>
        <taxon>Cytophagia</taxon>
        <taxon>Cytophagales</taxon>
        <taxon>Spirosomataceae</taxon>
        <taxon>Larkinella</taxon>
    </lineage>
</organism>
<dbReference type="RefSeq" id="WP_114408456.1">
    <property type="nucleotide sequence ID" value="NZ_QOWE01000021.1"/>
</dbReference>
<reference evidence="1 2" key="1">
    <citation type="submission" date="2018-07" db="EMBL/GenBank/DDBJ databases">
        <title>Genome analysis of Larkinella rosea.</title>
        <authorList>
            <person name="Zhou Z."/>
            <person name="Wang G."/>
        </authorList>
    </citation>
    <scope>NUCLEOTIDE SEQUENCE [LARGE SCALE GENOMIC DNA]</scope>
    <source>
        <strain evidence="2">zzj9</strain>
    </source>
</reference>
<dbReference type="SUPFAM" id="SSF49723">
    <property type="entry name" value="Lipase/lipooxygenase domain (PLAT/LH2 domain)"/>
    <property type="match status" value="1"/>
</dbReference>
<name>A0A368JIU9_9BACT</name>
<proteinExistence type="predicted"/>
<comment type="caution">
    <text evidence="1">The sequence shown here is derived from an EMBL/GenBank/DDBJ whole genome shotgun (WGS) entry which is preliminary data.</text>
</comment>
<keyword evidence="2" id="KW-1185">Reference proteome</keyword>
<accession>A0A368JIU9</accession>